<dbReference type="Proteomes" id="UP000789366">
    <property type="component" value="Unassembled WGS sequence"/>
</dbReference>
<evidence type="ECO:0000313" key="2">
    <source>
        <dbReference type="Proteomes" id="UP000789366"/>
    </source>
</evidence>
<accession>A0ACA9L6C8</accession>
<feature type="non-terminal residue" evidence="1">
    <location>
        <position position="1"/>
    </location>
</feature>
<proteinExistence type="predicted"/>
<keyword evidence="2" id="KW-1185">Reference proteome</keyword>
<evidence type="ECO:0000313" key="1">
    <source>
        <dbReference type="EMBL" id="CAG8513327.1"/>
    </source>
</evidence>
<gene>
    <name evidence="1" type="ORF">SPELUC_LOCUS3580</name>
</gene>
<reference evidence="1" key="1">
    <citation type="submission" date="2021-06" db="EMBL/GenBank/DDBJ databases">
        <authorList>
            <person name="Kallberg Y."/>
            <person name="Tangrot J."/>
            <person name="Rosling A."/>
        </authorList>
    </citation>
    <scope>NUCLEOTIDE SEQUENCE</scope>
    <source>
        <strain evidence="1">28 12/20/2015</strain>
    </source>
</reference>
<name>A0ACA9L6C8_9GLOM</name>
<sequence length="40" mass="4734">ETIKEIGCINLSKTTYTRKFIRYSTSFYQNSESENLIIKN</sequence>
<protein>
    <submittedName>
        <fullName evidence="1">15910_t:CDS:1</fullName>
    </submittedName>
</protein>
<organism evidence="1 2">
    <name type="scientific">Cetraspora pellucida</name>
    <dbReference type="NCBI Taxonomy" id="1433469"/>
    <lineage>
        <taxon>Eukaryota</taxon>
        <taxon>Fungi</taxon>
        <taxon>Fungi incertae sedis</taxon>
        <taxon>Mucoromycota</taxon>
        <taxon>Glomeromycotina</taxon>
        <taxon>Glomeromycetes</taxon>
        <taxon>Diversisporales</taxon>
        <taxon>Gigasporaceae</taxon>
        <taxon>Cetraspora</taxon>
    </lineage>
</organism>
<comment type="caution">
    <text evidence="1">The sequence shown here is derived from an EMBL/GenBank/DDBJ whole genome shotgun (WGS) entry which is preliminary data.</text>
</comment>
<dbReference type="EMBL" id="CAJVPW010002793">
    <property type="protein sequence ID" value="CAG8513327.1"/>
    <property type="molecule type" value="Genomic_DNA"/>
</dbReference>